<protein>
    <submittedName>
        <fullName evidence="1">Uncharacterized protein</fullName>
    </submittedName>
</protein>
<dbReference type="EnsemblPlants" id="TuG1812G0400002003.01.T02">
    <property type="protein sequence ID" value="TuG1812G0400002003.01.T02"/>
    <property type="gene ID" value="TuG1812G0400002003.01"/>
</dbReference>
<evidence type="ECO:0000313" key="2">
    <source>
        <dbReference type="Proteomes" id="UP000015106"/>
    </source>
</evidence>
<dbReference type="Proteomes" id="UP000015106">
    <property type="component" value="Chromosome 4"/>
</dbReference>
<name>A0A8R7Q360_TRIUA</name>
<reference evidence="1" key="2">
    <citation type="submission" date="2018-03" db="EMBL/GenBank/DDBJ databases">
        <title>The Triticum urartu genome reveals the dynamic nature of wheat genome evolution.</title>
        <authorList>
            <person name="Ling H."/>
            <person name="Ma B."/>
            <person name="Shi X."/>
            <person name="Liu H."/>
            <person name="Dong L."/>
            <person name="Sun H."/>
            <person name="Cao Y."/>
            <person name="Gao Q."/>
            <person name="Zheng S."/>
            <person name="Li Y."/>
            <person name="Yu Y."/>
            <person name="Du H."/>
            <person name="Qi M."/>
            <person name="Li Y."/>
            <person name="Yu H."/>
            <person name="Cui Y."/>
            <person name="Wang N."/>
            <person name="Chen C."/>
            <person name="Wu H."/>
            <person name="Zhao Y."/>
            <person name="Zhang J."/>
            <person name="Li Y."/>
            <person name="Zhou W."/>
            <person name="Zhang B."/>
            <person name="Hu W."/>
            <person name="Eijk M."/>
            <person name="Tang J."/>
            <person name="Witsenboer H."/>
            <person name="Zhao S."/>
            <person name="Li Z."/>
            <person name="Zhang A."/>
            <person name="Wang D."/>
            <person name="Liang C."/>
        </authorList>
    </citation>
    <scope>NUCLEOTIDE SEQUENCE [LARGE SCALE GENOMIC DNA]</scope>
    <source>
        <strain evidence="1">cv. G1812</strain>
    </source>
</reference>
<sequence length="77" mass="8543">MGSETAVVTSAEKKVPWIEKVGEHAKRQHTLGAAVTKLLRILDSDVVMMYTRCCLASNSRRCVVRPGNCRRSPDEAQ</sequence>
<reference evidence="2" key="1">
    <citation type="journal article" date="2013" name="Nature">
        <title>Draft genome of the wheat A-genome progenitor Triticum urartu.</title>
        <authorList>
            <person name="Ling H.Q."/>
            <person name="Zhao S."/>
            <person name="Liu D."/>
            <person name="Wang J."/>
            <person name="Sun H."/>
            <person name="Zhang C."/>
            <person name="Fan H."/>
            <person name="Li D."/>
            <person name="Dong L."/>
            <person name="Tao Y."/>
            <person name="Gao C."/>
            <person name="Wu H."/>
            <person name="Li Y."/>
            <person name="Cui Y."/>
            <person name="Guo X."/>
            <person name="Zheng S."/>
            <person name="Wang B."/>
            <person name="Yu K."/>
            <person name="Liang Q."/>
            <person name="Yang W."/>
            <person name="Lou X."/>
            <person name="Chen J."/>
            <person name="Feng M."/>
            <person name="Jian J."/>
            <person name="Zhang X."/>
            <person name="Luo G."/>
            <person name="Jiang Y."/>
            <person name="Liu J."/>
            <person name="Wang Z."/>
            <person name="Sha Y."/>
            <person name="Zhang B."/>
            <person name="Wu H."/>
            <person name="Tang D."/>
            <person name="Shen Q."/>
            <person name="Xue P."/>
            <person name="Zou S."/>
            <person name="Wang X."/>
            <person name="Liu X."/>
            <person name="Wang F."/>
            <person name="Yang Y."/>
            <person name="An X."/>
            <person name="Dong Z."/>
            <person name="Zhang K."/>
            <person name="Zhang X."/>
            <person name="Luo M.C."/>
            <person name="Dvorak J."/>
            <person name="Tong Y."/>
            <person name="Wang J."/>
            <person name="Yang H."/>
            <person name="Li Z."/>
            <person name="Wang D."/>
            <person name="Zhang A."/>
            <person name="Wang J."/>
        </authorList>
    </citation>
    <scope>NUCLEOTIDE SEQUENCE</scope>
    <source>
        <strain evidence="2">cv. G1812</strain>
    </source>
</reference>
<reference evidence="1" key="3">
    <citation type="submission" date="2022-06" db="UniProtKB">
        <authorList>
            <consortium name="EnsemblPlants"/>
        </authorList>
    </citation>
    <scope>IDENTIFICATION</scope>
</reference>
<evidence type="ECO:0000313" key="1">
    <source>
        <dbReference type="EnsemblPlants" id="TuG1812G0400002003.01.T02"/>
    </source>
</evidence>
<proteinExistence type="predicted"/>
<organism evidence="1 2">
    <name type="scientific">Triticum urartu</name>
    <name type="common">Red wild einkorn</name>
    <name type="synonym">Crithodium urartu</name>
    <dbReference type="NCBI Taxonomy" id="4572"/>
    <lineage>
        <taxon>Eukaryota</taxon>
        <taxon>Viridiplantae</taxon>
        <taxon>Streptophyta</taxon>
        <taxon>Embryophyta</taxon>
        <taxon>Tracheophyta</taxon>
        <taxon>Spermatophyta</taxon>
        <taxon>Magnoliopsida</taxon>
        <taxon>Liliopsida</taxon>
        <taxon>Poales</taxon>
        <taxon>Poaceae</taxon>
        <taxon>BOP clade</taxon>
        <taxon>Pooideae</taxon>
        <taxon>Triticodae</taxon>
        <taxon>Triticeae</taxon>
        <taxon>Triticinae</taxon>
        <taxon>Triticum</taxon>
    </lineage>
</organism>
<dbReference type="Gramene" id="TuG1812G0400002003.01.T02">
    <property type="protein sequence ID" value="TuG1812G0400002003.01.T02"/>
    <property type="gene ID" value="TuG1812G0400002003.01"/>
</dbReference>
<accession>A0A8R7Q360</accession>
<dbReference type="AlphaFoldDB" id="A0A8R7Q360"/>
<keyword evidence="2" id="KW-1185">Reference proteome</keyword>